<evidence type="ECO:0000256" key="1">
    <source>
        <dbReference type="SAM" id="MobiDB-lite"/>
    </source>
</evidence>
<dbReference type="Proteomes" id="UP000789901">
    <property type="component" value="Unassembled WGS sequence"/>
</dbReference>
<accession>A0ABN7U0Y3</accession>
<name>A0ABN7U0Y3_GIGMA</name>
<feature type="compositionally biased region" description="Low complexity" evidence="1">
    <location>
        <begin position="12"/>
        <end position="22"/>
    </location>
</feature>
<keyword evidence="3" id="KW-1185">Reference proteome</keyword>
<proteinExistence type="predicted"/>
<feature type="region of interest" description="Disordered" evidence="1">
    <location>
        <begin position="1"/>
        <end position="29"/>
    </location>
</feature>
<organism evidence="2 3">
    <name type="scientific">Gigaspora margarita</name>
    <dbReference type="NCBI Taxonomy" id="4874"/>
    <lineage>
        <taxon>Eukaryota</taxon>
        <taxon>Fungi</taxon>
        <taxon>Fungi incertae sedis</taxon>
        <taxon>Mucoromycota</taxon>
        <taxon>Glomeromycotina</taxon>
        <taxon>Glomeromycetes</taxon>
        <taxon>Diversisporales</taxon>
        <taxon>Gigasporaceae</taxon>
        <taxon>Gigaspora</taxon>
    </lineage>
</organism>
<evidence type="ECO:0000313" key="3">
    <source>
        <dbReference type="Proteomes" id="UP000789901"/>
    </source>
</evidence>
<protein>
    <submittedName>
        <fullName evidence="2">9968_t:CDS:1</fullName>
    </submittedName>
</protein>
<reference evidence="2 3" key="1">
    <citation type="submission" date="2021-06" db="EMBL/GenBank/DDBJ databases">
        <authorList>
            <person name="Kallberg Y."/>
            <person name="Tangrot J."/>
            <person name="Rosling A."/>
        </authorList>
    </citation>
    <scope>NUCLEOTIDE SEQUENCE [LARGE SCALE GENOMIC DNA]</scope>
    <source>
        <strain evidence="2 3">120-4 pot B 10/14</strain>
    </source>
</reference>
<comment type="caution">
    <text evidence="2">The sequence shown here is derived from an EMBL/GenBank/DDBJ whole genome shotgun (WGS) entry which is preliminary data.</text>
</comment>
<gene>
    <name evidence="2" type="ORF">GMARGA_LOCUS1283</name>
</gene>
<evidence type="ECO:0000313" key="2">
    <source>
        <dbReference type="EMBL" id="CAG8481947.1"/>
    </source>
</evidence>
<sequence length="75" mass="8667">MSNNISEIDDCSVSSSINNKSNSGERNTSQYEITFGPQYKQNIIMKDLKHNLNRRQAKVIEIWTLKHRIALTKKS</sequence>
<dbReference type="EMBL" id="CAJVQB010000326">
    <property type="protein sequence ID" value="CAG8481947.1"/>
    <property type="molecule type" value="Genomic_DNA"/>
</dbReference>